<name>A0A2L1GMS9_9BACT</name>
<gene>
    <name evidence="1" type="ORF">CAY53_04960</name>
</gene>
<dbReference type="RefSeq" id="WP_104936190.1">
    <property type="nucleotide sequence ID" value="NZ_CP021255.1"/>
</dbReference>
<reference evidence="1" key="1">
    <citation type="submission" date="2017-05" db="EMBL/GenBank/DDBJ databases">
        <authorList>
            <person name="Song R."/>
            <person name="Chenine A.L."/>
            <person name="Ruprecht R.M."/>
        </authorList>
    </citation>
    <scope>NUCLEOTIDE SEQUENCE</scope>
    <source>
        <strain evidence="1">ORNL</strain>
    </source>
</reference>
<evidence type="ECO:0008006" key="3">
    <source>
        <dbReference type="Google" id="ProtNLM"/>
    </source>
</evidence>
<sequence>MSCILRVSGKNLEIGPLLRQLPFAPYRIWCKGSVDEIRKKVSVDSGAAFEISGADLDEFDLQIEDATAFLEKHGASLKAMTEFPGVEYAVLDFGIEVRDEYVVYSDCLPATFIQAAATSGLDIELSHYRCLEEDEKAEKS</sequence>
<dbReference type="Proteomes" id="UP000239867">
    <property type="component" value="Chromosome"/>
</dbReference>
<dbReference type="OrthoDB" id="1358056at2"/>
<organism evidence="1 2">
    <name type="scientific">Desulfobulbus oralis</name>
    <dbReference type="NCBI Taxonomy" id="1986146"/>
    <lineage>
        <taxon>Bacteria</taxon>
        <taxon>Pseudomonadati</taxon>
        <taxon>Thermodesulfobacteriota</taxon>
        <taxon>Desulfobulbia</taxon>
        <taxon>Desulfobulbales</taxon>
        <taxon>Desulfobulbaceae</taxon>
        <taxon>Desulfobulbus</taxon>
    </lineage>
</organism>
<dbReference type="AlphaFoldDB" id="A0A2L1GMS9"/>
<accession>A0A2L1GMS9</accession>
<keyword evidence="2" id="KW-1185">Reference proteome</keyword>
<proteinExistence type="predicted"/>
<protein>
    <recommendedName>
        <fullName evidence="3">DUF4279 domain-containing protein</fullName>
    </recommendedName>
</protein>
<dbReference type="EMBL" id="CP021255">
    <property type="protein sequence ID" value="AVD70907.1"/>
    <property type="molecule type" value="Genomic_DNA"/>
</dbReference>
<dbReference type="KEGG" id="deo:CAY53_04960"/>
<evidence type="ECO:0000313" key="1">
    <source>
        <dbReference type="EMBL" id="AVD70907.1"/>
    </source>
</evidence>
<evidence type="ECO:0000313" key="2">
    <source>
        <dbReference type="Proteomes" id="UP000239867"/>
    </source>
</evidence>
<reference evidence="1" key="2">
    <citation type="journal article" date="2018" name="MBio">
        <title>Insights into the evolution of host association through the isolation and characterization of a novel human periodontal pathobiont, Desulfobulbus oralis.</title>
        <authorList>
            <person name="Cross K.L."/>
            <person name="Chirania P."/>
            <person name="Xiong W."/>
            <person name="Beall C.J."/>
            <person name="Elkins J.G."/>
            <person name="Giannone R.J."/>
            <person name="Griffen A.L."/>
            <person name="Guss A.M."/>
            <person name="Hettich R.L."/>
            <person name="Joshi S.S."/>
            <person name="Mokrzan E.M."/>
            <person name="Martin R.K."/>
            <person name="Zhulin I.B."/>
            <person name="Leys E.J."/>
            <person name="Podar M."/>
        </authorList>
    </citation>
    <scope>NUCLEOTIDE SEQUENCE [LARGE SCALE GENOMIC DNA]</scope>
    <source>
        <strain evidence="1">ORNL</strain>
    </source>
</reference>